<reference evidence="1 2" key="1">
    <citation type="submission" date="2024-09" db="EMBL/GenBank/DDBJ databases">
        <authorList>
            <person name="Sun Q."/>
            <person name="Mori K."/>
        </authorList>
    </citation>
    <scope>NUCLEOTIDE SEQUENCE [LARGE SCALE GENOMIC DNA]</scope>
    <source>
        <strain evidence="1 2">CCM 7706</strain>
    </source>
</reference>
<proteinExistence type="predicted"/>
<protein>
    <submittedName>
        <fullName evidence="1">Uncharacterized protein</fullName>
    </submittedName>
</protein>
<organism evidence="1 2">
    <name type="scientific">Novosphingobium soli</name>
    <dbReference type="NCBI Taxonomy" id="574956"/>
    <lineage>
        <taxon>Bacteria</taxon>
        <taxon>Pseudomonadati</taxon>
        <taxon>Pseudomonadota</taxon>
        <taxon>Alphaproteobacteria</taxon>
        <taxon>Sphingomonadales</taxon>
        <taxon>Sphingomonadaceae</taxon>
        <taxon>Novosphingobium</taxon>
    </lineage>
</organism>
<dbReference type="Proteomes" id="UP001589798">
    <property type="component" value="Unassembled WGS sequence"/>
</dbReference>
<name>A0ABV6CWD5_9SPHN</name>
<evidence type="ECO:0000313" key="2">
    <source>
        <dbReference type="Proteomes" id="UP001589798"/>
    </source>
</evidence>
<evidence type="ECO:0000313" key="1">
    <source>
        <dbReference type="EMBL" id="MFC0205036.1"/>
    </source>
</evidence>
<keyword evidence="2" id="KW-1185">Reference proteome</keyword>
<comment type="caution">
    <text evidence="1">The sequence shown here is derived from an EMBL/GenBank/DDBJ whole genome shotgun (WGS) entry which is preliminary data.</text>
</comment>
<gene>
    <name evidence="1" type="ORF">ACFFJC_12230</name>
</gene>
<dbReference type="EMBL" id="JBHLWK010000014">
    <property type="protein sequence ID" value="MFC0205036.1"/>
    <property type="molecule type" value="Genomic_DNA"/>
</dbReference>
<sequence length="184" mass="20916">MEAAYNNWFHGYVSGFNVYWHPRSGNILGQATWNEIAAFIDVQCSGNQTKSVAQALDPLMTDLIKRQAHEKKGMPRPSVLTVQVTCRQWSDAKDDKVLRVFWGGAARGYLTAYNRWGRDTSGDFLLQNNDELIDRWINDWCEKRSSSSILQSMDPFIKYIDKERAAGRINPGSMPANELVVPIT</sequence>
<accession>A0ABV6CWD5</accession>